<gene>
    <name evidence="7" type="ORF">DLAC_08865</name>
</gene>
<keyword evidence="8" id="KW-1185">Reference proteome</keyword>
<comment type="subunit">
    <text evidence="5">Component of the ribosomal small subunit (SSU) processome.</text>
</comment>
<organism evidence="7 8">
    <name type="scientific">Tieghemostelium lacteum</name>
    <name type="common">Slime mold</name>
    <name type="synonym">Dictyostelium lacteum</name>
    <dbReference type="NCBI Taxonomy" id="361077"/>
    <lineage>
        <taxon>Eukaryota</taxon>
        <taxon>Amoebozoa</taxon>
        <taxon>Evosea</taxon>
        <taxon>Eumycetozoa</taxon>
        <taxon>Dictyostelia</taxon>
        <taxon>Dictyosteliales</taxon>
        <taxon>Raperosteliaceae</taxon>
        <taxon>Tieghemostelium</taxon>
    </lineage>
</organism>
<keyword evidence="4 5" id="KW-0539">Nucleus</keyword>
<accession>A0A151Z8J3</accession>
<name>A0A151Z8J3_TIELA</name>
<keyword evidence="3 5" id="KW-0698">rRNA processing</keyword>
<evidence type="ECO:0000313" key="8">
    <source>
        <dbReference type="Proteomes" id="UP000076078"/>
    </source>
</evidence>
<dbReference type="PANTHER" id="PTHR12838:SF0">
    <property type="entry name" value="U3 SMALL NUCLEOLAR RNA-ASSOCIATED PROTEIN 11-RELATED"/>
    <property type="match status" value="1"/>
</dbReference>
<dbReference type="EMBL" id="LODT01000037">
    <property type="protein sequence ID" value="KYQ90261.1"/>
    <property type="molecule type" value="Genomic_DNA"/>
</dbReference>
<dbReference type="Proteomes" id="UP000076078">
    <property type="component" value="Unassembled WGS sequence"/>
</dbReference>
<feature type="region of interest" description="Disordered" evidence="6">
    <location>
        <begin position="1"/>
        <end position="22"/>
    </location>
</feature>
<dbReference type="GO" id="GO:0032040">
    <property type="term" value="C:small-subunit processome"/>
    <property type="evidence" value="ECO:0007669"/>
    <property type="project" value="UniProtKB-UniRule"/>
</dbReference>
<evidence type="ECO:0000256" key="5">
    <source>
        <dbReference type="PIRNR" id="PIRNR015952"/>
    </source>
</evidence>
<protein>
    <recommendedName>
        <fullName evidence="5">U3 small nucleolar RNA-associated protein 11</fullName>
        <shortName evidence="5">U3 snoRNA-associated protein 11</shortName>
    </recommendedName>
</protein>
<proteinExistence type="inferred from homology"/>
<dbReference type="FunCoup" id="A0A151Z8J3">
    <property type="interactions" value="457"/>
</dbReference>
<sequence>MSLNVKRLLPNKEKRERPQPARTLKLGFMERKKDYVQRAKDYNKKKEVLRKLKLQASLKNPDEFNFKMISSKLVNGVHKKISKTKLGKDEILDIHTQDLLYLQSKRISEDKKIDRLQSELQYIDAGIPMGEQVIFVDNDKEVEEFDAVKYYDTIPEAFTENMTTIPKLSKLKTTSIVPNQKNQPGLGTLEAMTTESYKELEQRKQRRDKLFEMEQQLHHKKVDVKKNEKHYIKKSNGTLTNRQLRKK</sequence>
<evidence type="ECO:0000256" key="6">
    <source>
        <dbReference type="SAM" id="MobiDB-lite"/>
    </source>
</evidence>
<comment type="subcellular location">
    <subcellularLocation>
        <location evidence="1 5">Nucleus</location>
        <location evidence="1 5">Nucleolus</location>
    </subcellularLocation>
</comment>
<dbReference type="GO" id="GO:0006364">
    <property type="term" value="P:rRNA processing"/>
    <property type="evidence" value="ECO:0007669"/>
    <property type="project" value="UniProtKB-UniRule"/>
</dbReference>
<evidence type="ECO:0000256" key="3">
    <source>
        <dbReference type="ARBA" id="ARBA00022552"/>
    </source>
</evidence>
<dbReference type="PANTHER" id="PTHR12838">
    <property type="entry name" value="U3 SMALL NUCLEOLAR RNA-ASSOCIATED PROTEIN 11"/>
    <property type="match status" value="1"/>
</dbReference>
<comment type="similarity">
    <text evidence="2 5">Belongs to the UTP11 family.</text>
</comment>
<dbReference type="AlphaFoldDB" id="A0A151Z8J3"/>
<feature type="compositionally biased region" description="Polar residues" evidence="6">
    <location>
        <begin position="235"/>
        <end position="247"/>
    </location>
</feature>
<dbReference type="InParanoid" id="A0A151Z8J3"/>
<comment type="caution">
    <text evidence="7">The sequence shown here is derived from an EMBL/GenBank/DDBJ whole genome shotgun (WGS) entry which is preliminary data.</text>
</comment>
<comment type="function">
    <text evidence="5">Involved in nucleolar processing of pre-18S ribosomal RNA.</text>
</comment>
<dbReference type="InterPro" id="IPR007144">
    <property type="entry name" value="SSU_processome_Utp11"/>
</dbReference>
<evidence type="ECO:0000256" key="2">
    <source>
        <dbReference type="ARBA" id="ARBA00008105"/>
    </source>
</evidence>
<evidence type="ECO:0000256" key="4">
    <source>
        <dbReference type="ARBA" id="ARBA00023242"/>
    </source>
</evidence>
<dbReference type="OMA" id="DQLFKAE"/>
<evidence type="ECO:0000256" key="1">
    <source>
        <dbReference type="ARBA" id="ARBA00004604"/>
    </source>
</evidence>
<reference evidence="7 8" key="1">
    <citation type="submission" date="2015-12" db="EMBL/GenBank/DDBJ databases">
        <title>Dictyostelia acquired genes for synthesis and detection of signals that induce cell-type specialization by lateral gene transfer from prokaryotes.</title>
        <authorList>
            <person name="Gloeckner G."/>
            <person name="Schaap P."/>
        </authorList>
    </citation>
    <scope>NUCLEOTIDE SEQUENCE [LARGE SCALE GENOMIC DNA]</scope>
    <source>
        <strain evidence="7 8">TK</strain>
    </source>
</reference>
<dbReference type="OrthoDB" id="29058at2759"/>
<dbReference type="PIRSF" id="PIRSF015952">
    <property type="entry name" value="U3snoRNP11"/>
    <property type="match status" value="1"/>
</dbReference>
<feature type="region of interest" description="Disordered" evidence="6">
    <location>
        <begin position="216"/>
        <end position="247"/>
    </location>
</feature>
<evidence type="ECO:0000313" key="7">
    <source>
        <dbReference type="EMBL" id="KYQ90261.1"/>
    </source>
</evidence>
<feature type="compositionally biased region" description="Basic and acidic residues" evidence="6">
    <location>
        <begin position="10"/>
        <end position="19"/>
    </location>
</feature>
<dbReference type="STRING" id="361077.A0A151Z8J3"/>
<dbReference type="Pfam" id="PF03998">
    <property type="entry name" value="Utp11"/>
    <property type="match status" value="1"/>
</dbReference>